<reference evidence="2" key="1">
    <citation type="submission" date="2018-05" db="EMBL/GenBank/DDBJ databases">
        <authorList>
            <person name="Lanie J.A."/>
            <person name="Ng W.-L."/>
            <person name="Kazmierczak K.M."/>
            <person name="Andrzejewski T.M."/>
            <person name="Davidsen T.M."/>
            <person name="Wayne K.J."/>
            <person name="Tettelin H."/>
            <person name="Glass J.I."/>
            <person name="Rusch D."/>
            <person name="Podicherti R."/>
            <person name="Tsui H.-C.T."/>
            <person name="Winkler M.E."/>
        </authorList>
    </citation>
    <scope>NUCLEOTIDE SEQUENCE</scope>
</reference>
<keyword evidence="1" id="KW-0472">Membrane</keyword>
<gene>
    <name evidence="2" type="ORF">METZ01_LOCUS48599</name>
</gene>
<feature type="transmembrane region" description="Helical" evidence="1">
    <location>
        <begin position="6"/>
        <end position="30"/>
    </location>
</feature>
<keyword evidence="1" id="KW-1133">Transmembrane helix</keyword>
<evidence type="ECO:0000313" key="2">
    <source>
        <dbReference type="EMBL" id="SUZ95745.1"/>
    </source>
</evidence>
<sequence>MRARRLVKYAIIAATAGGIGYVAGGGKLILVEDVRMAPKQFGAQVREATDEIPDNGSVEGALNYMRNRVSEGVRRVADYLGD</sequence>
<dbReference type="EMBL" id="UINC01002350">
    <property type="protein sequence ID" value="SUZ95745.1"/>
    <property type="molecule type" value="Genomic_DNA"/>
</dbReference>
<organism evidence="2">
    <name type="scientific">marine metagenome</name>
    <dbReference type="NCBI Taxonomy" id="408172"/>
    <lineage>
        <taxon>unclassified sequences</taxon>
        <taxon>metagenomes</taxon>
        <taxon>ecological metagenomes</taxon>
    </lineage>
</organism>
<proteinExistence type="predicted"/>
<keyword evidence="1" id="KW-0812">Transmembrane</keyword>
<dbReference type="AlphaFoldDB" id="A0A381RV39"/>
<accession>A0A381RV39</accession>
<name>A0A381RV39_9ZZZZ</name>
<evidence type="ECO:0000256" key="1">
    <source>
        <dbReference type="SAM" id="Phobius"/>
    </source>
</evidence>
<protein>
    <submittedName>
        <fullName evidence="2">Uncharacterized protein</fullName>
    </submittedName>
</protein>